<sequence>MSVETSTQERVYRALKEEYLDGVFHAGMRLDLHAVADRHRASTTPVREAIQRMVGEQLFEAHPDGGIRVVRPDIDALAGLYVWNAQHLLGTLRLADAALLRGSLRLFRERMPGTAPGDHAAFTAILFRAIGEATGNAEFSDQIQRMSERLHYTRLAEARLFDDPDRELRTFLRNGNIDVRTNLRRRIIAYHRRRIDHVGSISDALWQR</sequence>
<dbReference type="InterPro" id="IPR036390">
    <property type="entry name" value="WH_DNA-bd_sf"/>
</dbReference>
<name>A0A9X2KM34_9SPHN</name>
<accession>A0A9X2KM34</accession>
<evidence type="ECO:0000313" key="5">
    <source>
        <dbReference type="EMBL" id="MCP3732174.1"/>
    </source>
</evidence>
<comment type="caution">
    <text evidence="5">The sequence shown here is derived from an EMBL/GenBank/DDBJ whole genome shotgun (WGS) entry which is preliminary data.</text>
</comment>
<dbReference type="PANTHER" id="PTHR43537">
    <property type="entry name" value="TRANSCRIPTIONAL REGULATOR, GNTR FAMILY"/>
    <property type="match status" value="1"/>
</dbReference>
<keyword evidence="6" id="KW-1185">Reference proteome</keyword>
<dbReference type="SMART" id="SM00345">
    <property type="entry name" value="HTH_GNTR"/>
    <property type="match status" value="1"/>
</dbReference>
<dbReference type="SUPFAM" id="SSF46785">
    <property type="entry name" value="Winged helix' DNA-binding domain"/>
    <property type="match status" value="1"/>
</dbReference>
<evidence type="ECO:0000256" key="3">
    <source>
        <dbReference type="ARBA" id="ARBA00023163"/>
    </source>
</evidence>
<evidence type="ECO:0000313" key="6">
    <source>
        <dbReference type="Proteomes" id="UP001139451"/>
    </source>
</evidence>
<evidence type="ECO:0000256" key="1">
    <source>
        <dbReference type="ARBA" id="ARBA00023015"/>
    </source>
</evidence>
<organism evidence="5 6">
    <name type="scientific">Sphingomonas tagetis</name>
    <dbReference type="NCBI Taxonomy" id="2949092"/>
    <lineage>
        <taxon>Bacteria</taxon>
        <taxon>Pseudomonadati</taxon>
        <taxon>Pseudomonadota</taxon>
        <taxon>Alphaproteobacteria</taxon>
        <taxon>Sphingomonadales</taxon>
        <taxon>Sphingomonadaceae</taxon>
        <taxon>Sphingomonas</taxon>
    </lineage>
</organism>
<dbReference type="AlphaFoldDB" id="A0A9X2KM34"/>
<dbReference type="Pfam" id="PF00392">
    <property type="entry name" value="GntR"/>
    <property type="match status" value="1"/>
</dbReference>
<keyword evidence="3" id="KW-0804">Transcription</keyword>
<feature type="domain" description="HTH gntR-type" evidence="4">
    <location>
        <begin position="5"/>
        <end position="72"/>
    </location>
</feature>
<evidence type="ECO:0000256" key="2">
    <source>
        <dbReference type="ARBA" id="ARBA00023125"/>
    </source>
</evidence>
<proteinExistence type="predicted"/>
<keyword evidence="1" id="KW-0805">Transcription regulation</keyword>
<keyword evidence="2" id="KW-0238">DNA-binding</keyword>
<dbReference type="GO" id="GO:0003700">
    <property type="term" value="F:DNA-binding transcription factor activity"/>
    <property type="evidence" value="ECO:0007669"/>
    <property type="project" value="InterPro"/>
</dbReference>
<dbReference type="InterPro" id="IPR000524">
    <property type="entry name" value="Tscrpt_reg_HTH_GntR"/>
</dbReference>
<gene>
    <name evidence="5" type="ORF">M9978_17260</name>
</gene>
<dbReference type="EMBL" id="JAMLDX010000015">
    <property type="protein sequence ID" value="MCP3732174.1"/>
    <property type="molecule type" value="Genomic_DNA"/>
</dbReference>
<dbReference type="Proteomes" id="UP001139451">
    <property type="component" value="Unassembled WGS sequence"/>
</dbReference>
<dbReference type="PANTHER" id="PTHR43537:SF45">
    <property type="entry name" value="GNTR FAMILY REGULATORY PROTEIN"/>
    <property type="match status" value="1"/>
</dbReference>
<reference evidence="5" key="1">
    <citation type="submission" date="2022-05" db="EMBL/GenBank/DDBJ databases">
        <title>Sphingomonas sp. strain MG17 Genome sequencing and assembly.</title>
        <authorList>
            <person name="Kim I."/>
        </authorList>
    </citation>
    <scope>NUCLEOTIDE SEQUENCE</scope>
    <source>
        <strain evidence="5">MG17</strain>
    </source>
</reference>
<protein>
    <submittedName>
        <fullName evidence="5">GntR family transcriptional regulator</fullName>
    </submittedName>
</protein>
<evidence type="ECO:0000259" key="4">
    <source>
        <dbReference type="PROSITE" id="PS50949"/>
    </source>
</evidence>
<dbReference type="GO" id="GO:0003677">
    <property type="term" value="F:DNA binding"/>
    <property type="evidence" value="ECO:0007669"/>
    <property type="project" value="UniProtKB-KW"/>
</dbReference>
<dbReference type="InterPro" id="IPR036388">
    <property type="entry name" value="WH-like_DNA-bd_sf"/>
</dbReference>
<dbReference type="PROSITE" id="PS50949">
    <property type="entry name" value="HTH_GNTR"/>
    <property type="match status" value="1"/>
</dbReference>
<dbReference type="Gene3D" id="1.10.10.10">
    <property type="entry name" value="Winged helix-like DNA-binding domain superfamily/Winged helix DNA-binding domain"/>
    <property type="match status" value="1"/>
</dbReference>